<dbReference type="AlphaFoldDB" id="A0A286RCK8"/>
<dbReference type="OrthoDB" id="9794148at2"/>
<dbReference type="RefSeq" id="WP_095414222.1">
    <property type="nucleotide sequence ID" value="NZ_CP018477.1"/>
</dbReference>
<evidence type="ECO:0000256" key="1">
    <source>
        <dbReference type="ARBA" id="ARBA00004117"/>
    </source>
</evidence>
<evidence type="ECO:0000256" key="3">
    <source>
        <dbReference type="ARBA" id="ARBA00017941"/>
    </source>
</evidence>
<comment type="similarity">
    <text evidence="2">Belongs to the flagella basal body rod proteins family.</text>
</comment>
<keyword evidence="9" id="KW-0969">Cilium</keyword>
<feature type="domain" description="Flagellar basal body rod protein N-terminal" evidence="7">
    <location>
        <begin position="5"/>
        <end position="32"/>
    </location>
</feature>
<keyword evidence="9" id="KW-0282">Flagellum</keyword>
<evidence type="ECO:0000256" key="4">
    <source>
        <dbReference type="ARBA" id="ARBA00023143"/>
    </source>
</evidence>
<dbReference type="Proteomes" id="UP000215086">
    <property type="component" value="Chromosome"/>
</dbReference>
<dbReference type="Pfam" id="PF06429">
    <property type="entry name" value="Flg_bbr_C"/>
    <property type="match status" value="1"/>
</dbReference>
<evidence type="ECO:0000259" key="7">
    <source>
        <dbReference type="Pfam" id="PF00460"/>
    </source>
</evidence>
<gene>
    <name evidence="9" type="ORF">THTE_1093</name>
</gene>
<evidence type="ECO:0000256" key="5">
    <source>
        <dbReference type="ARBA" id="ARBA00025933"/>
    </source>
</evidence>
<protein>
    <recommendedName>
        <fullName evidence="3 6">Flagellar basal-body rod protein FlgC</fullName>
    </recommendedName>
</protein>
<accession>A0A286RCK8</accession>
<dbReference type="KEGG" id="ttf:THTE_1093"/>
<evidence type="ECO:0000313" key="10">
    <source>
        <dbReference type="Proteomes" id="UP000215086"/>
    </source>
</evidence>
<feature type="domain" description="Flagellar basal-body/hook protein C-terminal" evidence="8">
    <location>
        <begin position="93"/>
        <end position="137"/>
    </location>
</feature>
<sequence>MFSALDISTSALVAQRIRITAIAGNIANISTTHNERGEPHPYQPRYVTFQADPAVGAFGAKGVRVSGVRVEDRPPRYKYEPGHPDAIQQGPMRGYVAYPNINLMTEFTDALEAARAYEANLGAIEITKDMTQQTLRILA</sequence>
<dbReference type="NCBIfam" id="TIGR01395">
    <property type="entry name" value="FlgC"/>
    <property type="match status" value="1"/>
</dbReference>
<keyword evidence="10" id="KW-1185">Reference proteome</keyword>
<dbReference type="InterPro" id="IPR001444">
    <property type="entry name" value="Flag_bb_rod_N"/>
</dbReference>
<comment type="subunit">
    <text evidence="5 6">The basal body constitutes a major portion of the flagellar organelle and consists of four rings (L,P,S, and M) mounted on a central rod. The rod consists of about 26 subunits of FlgG in the distal portion, and FlgB, FlgC and FlgF are thought to build up the proximal portion of the rod with about 6 subunits each.</text>
</comment>
<reference evidence="9 10" key="1">
    <citation type="journal article" name="Front. Microbiol.">
        <title>Sugar Metabolism of the First Thermophilic Planctomycete Thermogutta terrifontis: Comparative Genomic and Transcriptomic Approaches.</title>
        <authorList>
            <person name="Elcheninov A.G."/>
            <person name="Menzel P."/>
            <person name="Gudbergsdottir S.R."/>
            <person name="Slesarev A.I."/>
            <person name="Kadnikov V.V."/>
            <person name="Krogh A."/>
            <person name="Bonch-Osmolovskaya E.A."/>
            <person name="Peng X."/>
            <person name="Kublanov I.V."/>
        </authorList>
    </citation>
    <scope>NUCLEOTIDE SEQUENCE [LARGE SCALE GENOMIC DNA]</scope>
    <source>
        <strain evidence="9 10">R1</strain>
    </source>
</reference>
<organism evidence="9 10">
    <name type="scientific">Thermogutta terrifontis</name>
    <dbReference type="NCBI Taxonomy" id="1331910"/>
    <lineage>
        <taxon>Bacteria</taxon>
        <taxon>Pseudomonadati</taxon>
        <taxon>Planctomycetota</taxon>
        <taxon>Planctomycetia</taxon>
        <taxon>Pirellulales</taxon>
        <taxon>Thermoguttaceae</taxon>
        <taxon>Thermogutta</taxon>
    </lineage>
</organism>
<dbReference type="Pfam" id="PF00460">
    <property type="entry name" value="Flg_bb_rod"/>
    <property type="match status" value="1"/>
</dbReference>
<keyword evidence="9" id="KW-0966">Cell projection</keyword>
<name>A0A286RCK8_9BACT</name>
<evidence type="ECO:0000256" key="2">
    <source>
        <dbReference type="ARBA" id="ARBA00009677"/>
    </source>
</evidence>
<dbReference type="InterPro" id="IPR006299">
    <property type="entry name" value="FlgC"/>
</dbReference>
<comment type="subcellular location">
    <subcellularLocation>
        <location evidence="1 6">Bacterial flagellum basal body</location>
    </subcellularLocation>
</comment>
<dbReference type="GO" id="GO:0071978">
    <property type="term" value="P:bacterial-type flagellum-dependent swarming motility"/>
    <property type="evidence" value="ECO:0007669"/>
    <property type="project" value="TreeGrafter"/>
</dbReference>
<evidence type="ECO:0000256" key="6">
    <source>
        <dbReference type="RuleBase" id="RU362062"/>
    </source>
</evidence>
<evidence type="ECO:0000313" key="9">
    <source>
        <dbReference type="EMBL" id="ASV73695.1"/>
    </source>
</evidence>
<keyword evidence="4 6" id="KW-0975">Bacterial flagellum</keyword>
<dbReference type="EMBL" id="CP018477">
    <property type="protein sequence ID" value="ASV73695.1"/>
    <property type="molecule type" value="Genomic_DNA"/>
</dbReference>
<dbReference type="InterPro" id="IPR010930">
    <property type="entry name" value="Flg_bb/hook_C_dom"/>
</dbReference>
<proteinExistence type="inferred from homology"/>
<evidence type="ECO:0000259" key="8">
    <source>
        <dbReference type="Pfam" id="PF06429"/>
    </source>
</evidence>
<dbReference type="GO" id="GO:0030694">
    <property type="term" value="C:bacterial-type flagellum basal body, rod"/>
    <property type="evidence" value="ECO:0007669"/>
    <property type="project" value="UniProtKB-UniRule"/>
</dbReference>
<dbReference type="PANTHER" id="PTHR30435">
    <property type="entry name" value="FLAGELLAR PROTEIN"/>
    <property type="match status" value="1"/>
</dbReference>
<dbReference type="PANTHER" id="PTHR30435:SF2">
    <property type="entry name" value="FLAGELLAR BASAL-BODY ROD PROTEIN FLGC"/>
    <property type="match status" value="1"/>
</dbReference>